<dbReference type="RefSeq" id="WP_153495052.1">
    <property type="nucleotide sequence ID" value="NZ_CAXYUY010000009.1"/>
</dbReference>
<dbReference type="Gene3D" id="3.30.470.20">
    <property type="entry name" value="ATP-grasp fold, B domain"/>
    <property type="match status" value="1"/>
</dbReference>
<evidence type="ECO:0000259" key="9">
    <source>
        <dbReference type="PROSITE" id="PS50975"/>
    </source>
</evidence>
<dbReference type="Proteomes" id="UP000439550">
    <property type="component" value="Unassembled WGS sequence"/>
</dbReference>
<feature type="binding site" evidence="7">
    <location>
        <position position="277"/>
    </location>
    <ligand>
        <name>Mg(2+)</name>
        <dbReference type="ChEBI" id="CHEBI:18420"/>
        <label>1</label>
    </ligand>
</feature>
<feature type="binding site" evidence="7">
    <location>
        <position position="279"/>
    </location>
    <ligand>
        <name>Mg(2+)</name>
        <dbReference type="ChEBI" id="CHEBI:18420"/>
        <label>2</label>
    </ligand>
</feature>
<feature type="binding site" evidence="7">
    <location>
        <position position="277"/>
    </location>
    <ligand>
        <name>Mg(2+)</name>
        <dbReference type="ChEBI" id="CHEBI:18420"/>
        <label>2</label>
    </ligand>
</feature>
<dbReference type="Gene3D" id="3.30.1490.20">
    <property type="entry name" value="ATP-grasp fold, A domain"/>
    <property type="match status" value="1"/>
</dbReference>
<accession>A0A7X1Z6V6</accession>
<evidence type="ECO:0000256" key="7">
    <source>
        <dbReference type="PIRSR" id="PIRSR039102-3"/>
    </source>
</evidence>
<evidence type="ECO:0000313" key="11">
    <source>
        <dbReference type="Proteomes" id="UP000439550"/>
    </source>
</evidence>
<dbReference type="AlphaFoldDB" id="A0A7X1Z6V6"/>
<keyword evidence="3 10" id="KW-0436">Ligase</keyword>
<feature type="active site" evidence="6">
    <location>
        <position position="163"/>
    </location>
</feature>
<dbReference type="InterPro" id="IPR005905">
    <property type="entry name" value="D_ala_D_ala"/>
</dbReference>
<dbReference type="GO" id="GO:0008716">
    <property type="term" value="F:D-alanine-D-alanine ligase activity"/>
    <property type="evidence" value="ECO:0007669"/>
    <property type="project" value="InterPro"/>
</dbReference>
<dbReference type="GO" id="GO:0005737">
    <property type="term" value="C:cytoplasm"/>
    <property type="evidence" value="ECO:0007669"/>
    <property type="project" value="InterPro"/>
</dbReference>
<dbReference type="GO" id="GO:0071555">
    <property type="term" value="P:cell wall organization"/>
    <property type="evidence" value="ECO:0007669"/>
    <property type="project" value="UniProtKB-KW"/>
</dbReference>
<dbReference type="SUPFAM" id="SSF52440">
    <property type="entry name" value="PreATP-grasp domain"/>
    <property type="match status" value="1"/>
</dbReference>
<sequence>MKIIVLFGGLSPEAEVSASSAKQISEHLEAAGHQTVALNLNGNYKQVADFETLYEMKEDLKAVSTDKNVEITPATLELAKLADICFLATHGGIGENGQLQVLLELNKIKFTGNRFLSTAVAMDKTLSKRLMRENKVGLAKEYHAQEVSEAAFPLVVKPNASGSSIGVYFPKNMDEFNQLDLTDALIEQQLFGREFSVGVIDGVALPPIEIVVTKGFYDYQSKYNTGFVQEICPSDISNALDLKLRAAAQYCHEQIGFEVYSRAEFIVDQEEKIWFIESNSIPGMTPTSLLPQEAAVVGMNYTALCEKIIELSLKL</sequence>
<feature type="active site" evidence="6">
    <location>
        <position position="288"/>
    </location>
</feature>
<keyword evidence="4 7" id="KW-0464">Manganese</keyword>
<feature type="active site" evidence="6">
    <location>
        <position position="13"/>
    </location>
</feature>
<dbReference type="PIRSF" id="PIRSF039102">
    <property type="entry name" value="Ddl/VanB"/>
    <property type="match status" value="1"/>
</dbReference>
<dbReference type="InterPro" id="IPR011127">
    <property type="entry name" value="Dala_Dala_lig_N"/>
</dbReference>
<reference evidence="10 11" key="1">
    <citation type="submission" date="2019-10" db="EMBL/GenBank/DDBJ databases">
        <authorList>
            <person name="Dong K."/>
        </authorList>
    </citation>
    <scope>NUCLEOTIDE SEQUENCE [LARGE SCALE GENOMIC DNA]</scope>
    <source>
        <strain evidence="10 11">DSM 28960</strain>
    </source>
</reference>
<dbReference type="Pfam" id="PF07478">
    <property type="entry name" value="Dala_Dala_lig_C"/>
    <property type="match status" value="1"/>
</dbReference>
<comment type="cofactor">
    <cofactor evidence="7">
        <name>Mg(2+)</name>
        <dbReference type="ChEBI" id="CHEBI:18420"/>
    </cofactor>
    <cofactor evidence="7">
        <name>Mn(2+)</name>
        <dbReference type="ChEBI" id="CHEBI:29035"/>
    </cofactor>
    <text evidence="7">Binds 2 magnesium or manganese ions per subunit.</text>
</comment>
<feature type="domain" description="ATP-grasp" evidence="9">
    <location>
        <begin position="114"/>
        <end position="310"/>
    </location>
</feature>
<keyword evidence="7" id="KW-0479">Metal-binding</keyword>
<evidence type="ECO:0000256" key="8">
    <source>
        <dbReference type="PROSITE-ProRule" id="PRU00409"/>
    </source>
</evidence>
<evidence type="ECO:0000256" key="4">
    <source>
        <dbReference type="ARBA" id="ARBA00023211"/>
    </source>
</evidence>
<keyword evidence="5" id="KW-0961">Cell wall biogenesis/degradation</keyword>
<dbReference type="SUPFAM" id="SSF56059">
    <property type="entry name" value="Glutathione synthetase ATP-binding domain-like"/>
    <property type="match status" value="1"/>
</dbReference>
<keyword evidence="8" id="KW-0067">ATP-binding</keyword>
<dbReference type="Pfam" id="PF01820">
    <property type="entry name" value="Dala_Dala_lig_N"/>
    <property type="match status" value="1"/>
</dbReference>
<comment type="similarity">
    <text evidence="2">Belongs to the D-alanine--D-alanine ligase family.</text>
</comment>
<evidence type="ECO:0000256" key="2">
    <source>
        <dbReference type="ARBA" id="ARBA00010871"/>
    </source>
</evidence>
<dbReference type="PANTHER" id="PTHR23132:SF23">
    <property type="entry name" value="D-ALANINE--D-ALANINE LIGASE B"/>
    <property type="match status" value="1"/>
</dbReference>
<dbReference type="OrthoDB" id="9813261at2"/>
<dbReference type="InterPro" id="IPR016185">
    <property type="entry name" value="PreATP-grasp_dom_sf"/>
</dbReference>
<keyword evidence="11" id="KW-1185">Reference proteome</keyword>
<name>A0A7X1Z6V6_9LACT</name>
<dbReference type="GO" id="GO:0005524">
    <property type="term" value="F:ATP binding"/>
    <property type="evidence" value="ECO:0007669"/>
    <property type="project" value="UniProtKB-UniRule"/>
</dbReference>
<keyword evidence="8" id="KW-0547">Nucleotide-binding</keyword>
<gene>
    <name evidence="10" type="ORF">GHI93_01820</name>
</gene>
<evidence type="ECO:0000256" key="3">
    <source>
        <dbReference type="ARBA" id="ARBA00022598"/>
    </source>
</evidence>
<proteinExistence type="inferred from homology"/>
<dbReference type="PANTHER" id="PTHR23132">
    <property type="entry name" value="D-ALANINE--D-ALANINE LIGASE"/>
    <property type="match status" value="1"/>
</dbReference>
<keyword evidence="7" id="KW-0460">Magnesium</keyword>
<dbReference type="InterPro" id="IPR011095">
    <property type="entry name" value="Dala_Dala_lig_C"/>
</dbReference>
<dbReference type="Gene3D" id="3.40.50.20">
    <property type="match status" value="1"/>
</dbReference>
<dbReference type="InterPro" id="IPR011761">
    <property type="entry name" value="ATP-grasp"/>
</dbReference>
<comment type="caution">
    <text evidence="10">The sequence shown here is derived from an EMBL/GenBank/DDBJ whole genome shotgun (WGS) entry which is preliminary data.</text>
</comment>
<evidence type="ECO:0000256" key="5">
    <source>
        <dbReference type="ARBA" id="ARBA00023316"/>
    </source>
</evidence>
<evidence type="ECO:0000256" key="1">
    <source>
        <dbReference type="ARBA" id="ARBA00001936"/>
    </source>
</evidence>
<dbReference type="InterPro" id="IPR013815">
    <property type="entry name" value="ATP_grasp_subdomain_1"/>
</dbReference>
<organism evidence="10 11">
    <name type="scientific">Lactococcus hircilactis</name>
    <dbReference type="NCBI Taxonomy" id="1494462"/>
    <lineage>
        <taxon>Bacteria</taxon>
        <taxon>Bacillati</taxon>
        <taxon>Bacillota</taxon>
        <taxon>Bacilli</taxon>
        <taxon>Lactobacillales</taxon>
        <taxon>Streptococcaceae</taxon>
        <taxon>Lactococcus</taxon>
    </lineage>
</organism>
<comment type="cofactor">
    <cofactor evidence="1">
        <name>Mn(2+)</name>
        <dbReference type="ChEBI" id="CHEBI:29035"/>
    </cofactor>
</comment>
<evidence type="ECO:0000313" key="10">
    <source>
        <dbReference type="EMBL" id="MQW38688.1"/>
    </source>
</evidence>
<dbReference type="EMBL" id="WITJ01000002">
    <property type="protein sequence ID" value="MQW38688.1"/>
    <property type="molecule type" value="Genomic_DNA"/>
</dbReference>
<protein>
    <submittedName>
        <fullName evidence="10">D-alanine--D-alanine ligase</fullName>
    </submittedName>
</protein>
<dbReference type="PROSITE" id="PS50975">
    <property type="entry name" value="ATP_GRASP"/>
    <property type="match status" value="1"/>
</dbReference>
<dbReference type="GO" id="GO:0046872">
    <property type="term" value="F:metal ion binding"/>
    <property type="evidence" value="ECO:0007669"/>
    <property type="project" value="UniProtKB-KW"/>
</dbReference>
<evidence type="ECO:0000256" key="6">
    <source>
        <dbReference type="PIRSR" id="PIRSR039102-1"/>
    </source>
</evidence>